<accession>A0ABV8QQP6</accession>
<sequence length="373" mass="41715">MRNELLFLTLKVFSATGGIEKVCRVAGKAFYEYGIEQLCSVRIFSMHDADSDAIDNHYFPTTHFKGFQANKIAFVLAAIKAGCNSNIVVLSHFNLLSVGWLIKKLSPHTKVCLIAHGIELWYPLPKHKRKMLQGIDGIFSVSHFTQQTIIQQHGINAQKCNVLHNCLDPFLVTSDQAIDTDGLRQRYGIAANDAVVFTLTRLSKVDRYKGYVTVIDAMVTLTHHNQSIKYVIAGKYTKDEKQFLDQYINDRGLSQHVILTGYIPDDALAAHFKMADVYTMPSVKEGFGIVFIEAMFFGLPVIAANVDGSVDALANGSLGQLVTPHAPHLIATAVQNVLHHKAAYQPNHALLMKAFSYETYKRNWYQILQSNKN</sequence>
<protein>
    <submittedName>
        <fullName evidence="4">Glycosyltransferase family 4 protein</fullName>
        <ecNumber evidence="4">2.4.-.-</ecNumber>
    </submittedName>
</protein>
<feature type="domain" description="Glycosyl transferase family 1" evidence="2">
    <location>
        <begin position="183"/>
        <end position="341"/>
    </location>
</feature>
<dbReference type="Pfam" id="PF00534">
    <property type="entry name" value="Glycos_transf_1"/>
    <property type="match status" value="1"/>
</dbReference>
<evidence type="ECO:0000259" key="2">
    <source>
        <dbReference type="Pfam" id="PF00534"/>
    </source>
</evidence>
<evidence type="ECO:0000256" key="1">
    <source>
        <dbReference type="ARBA" id="ARBA00022679"/>
    </source>
</evidence>
<dbReference type="PANTHER" id="PTHR46401:SF2">
    <property type="entry name" value="GLYCOSYLTRANSFERASE WBBK-RELATED"/>
    <property type="match status" value="1"/>
</dbReference>
<evidence type="ECO:0000259" key="3">
    <source>
        <dbReference type="Pfam" id="PF13439"/>
    </source>
</evidence>
<evidence type="ECO:0000313" key="5">
    <source>
        <dbReference type="Proteomes" id="UP001595907"/>
    </source>
</evidence>
<dbReference type="Proteomes" id="UP001595907">
    <property type="component" value="Unassembled WGS sequence"/>
</dbReference>
<evidence type="ECO:0000313" key="4">
    <source>
        <dbReference type="EMBL" id="MFC4261254.1"/>
    </source>
</evidence>
<dbReference type="EMBL" id="JBHSCZ010000001">
    <property type="protein sequence ID" value="MFC4261254.1"/>
    <property type="molecule type" value="Genomic_DNA"/>
</dbReference>
<keyword evidence="5" id="KW-1185">Reference proteome</keyword>
<dbReference type="RefSeq" id="WP_379705256.1">
    <property type="nucleotide sequence ID" value="NZ_JBHSCZ010000001.1"/>
</dbReference>
<dbReference type="Gene3D" id="3.40.50.2000">
    <property type="entry name" value="Glycogen Phosphorylase B"/>
    <property type="match status" value="2"/>
</dbReference>
<keyword evidence="4" id="KW-0328">Glycosyltransferase</keyword>
<keyword evidence="1 4" id="KW-0808">Transferase</keyword>
<reference evidence="5" key="1">
    <citation type="journal article" date="2019" name="Int. J. Syst. Evol. Microbiol.">
        <title>The Global Catalogue of Microorganisms (GCM) 10K type strain sequencing project: providing services to taxonomists for standard genome sequencing and annotation.</title>
        <authorList>
            <consortium name="The Broad Institute Genomics Platform"/>
            <consortium name="The Broad Institute Genome Sequencing Center for Infectious Disease"/>
            <person name="Wu L."/>
            <person name="Ma J."/>
        </authorList>
    </citation>
    <scope>NUCLEOTIDE SEQUENCE [LARGE SCALE GENOMIC DNA]</scope>
    <source>
        <strain evidence="5">CECT 8289</strain>
    </source>
</reference>
<dbReference type="CDD" id="cd03801">
    <property type="entry name" value="GT4_PimA-like"/>
    <property type="match status" value="1"/>
</dbReference>
<feature type="domain" description="Glycosyltransferase subfamily 4-like N-terminal" evidence="3">
    <location>
        <begin position="39"/>
        <end position="169"/>
    </location>
</feature>
<comment type="caution">
    <text evidence="4">The sequence shown here is derived from an EMBL/GenBank/DDBJ whole genome shotgun (WGS) entry which is preliminary data.</text>
</comment>
<dbReference type="EC" id="2.4.-.-" evidence="4"/>
<dbReference type="PANTHER" id="PTHR46401">
    <property type="entry name" value="GLYCOSYLTRANSFERASE WBBK-RELATED"/>
    <property type="match status" value="1"/>
</dbReference>
<dbReference type="SUPFAM" id="SSF53756">
    <property type="entry name" value="UDP-Glycosyltransferase/glycogen phosphorylase"/>
    <property type="match status" value="1"/>
</dbReference>
<organism evidence="4 5">
    <name type="scientific">Ferruginibacter yonginensis</name>
    <dbReference type="NCBI Taxonomy" id="1310416"/>
    <lineage>
        <taxon>Bacteria</taxon>
        <taxon>Pseudomonadati</taxon>
        <taxon>Bacteroidota</taxon>
        <taxon>Chitinophagia</taxon>
        <taxon>Chitinophagales</taxon>
        <taxon>Chitinophagaceae</taxon>
        <taxon>Ferruginibacter</taxon>
    </lineage>
</organism>
<dbReference type="InterPro" id="IPR028098">
    <property type="entry name" value="Glyco_trans_4-like_N"/>
</dbReference>
<gene>
    <name evidence="4" type="ORF">ACFOWM_00060</name>
</gene>
<proteinExistence type="predicted"/>
<dbReference type="GO" id="GO:0016757">
    <property type="term" value="F:glycosyltransferase activity"/>
    <property type="evidence" value="ECO:0007669"/>
    <property type="project" value="UniProtKB-KW"/>
</dbReference>
<dbReference type="InterPro" id="IPR001296">
    <property type="entry name" value="Glyco_trans_1"/>
</dbReference>
<dbReference type="Pfam" id="PF13439">
    <property type="entry name" value="Glyco_transf_4"/>
    <property type="match status" value="1"/>
</dbReference>
<name>A0ABV8QQP6_9BACT</name>